<dbReference type="Proteomes" id="UP001179952">
    <property type="component" value="Unassembled WGS sequence"/>
</dbReference>
<keyword evidence="2" id="KW-1185">Reference proteome</keyword>
<evidence type="ECO:0000313" key="2">
    <source>
        <dbReference type="Proteomes" id="UP001179952"/>
    </source>
</evidence>
<reference evidence="1" key="1">
    <citation type="journal article" date="2023" name="Nat. Commun.">
        <title>Diploid and tetraploid genomes of Acorus and the evolution of monocots.</title>
        <authorList>
            <person name="Ma L."/>
            <person name="Liu K.W."/>
            <person name="Li Z."/>
            <person name="Hsiao Y.Y."/>
            <person name="Qi Y."/>
            <person name="Fu T."/>
            <person name="Tang G.D."/>
            <person name="Zhang D."/>
            <person name="Sun W.H."/>
            <person name="Liu D.K."/>
            <person name="Li Y."/>
            <person name="Chen G.Z."/>
            <person name="Liu X.D."/>
            <person name="Liao X.Y."/>
            <person name="Jiang Y.T."/>
            <person name="Yu X."/>
            <person name="Hao Y."/>
            <person name="Huang J."/>
            <person name="Zhao X.W."/>
            <person name="Ke S."/>
            <person name="Chen Y.Y."/>
            <person name="Wu W.L."/>
            <person name="Hsu J.L."/>
            <person name="Lin Y.F."/>
            <person name="Huang M.D."/>
            <person name="Li C.Y."/>
            <person name="Huang L."/>
            <person name="Wang Z.W."/>
            <person name="Zhao X."/>
            <person name="Zhong W.Y."/>
            <person name="Peng D.H."/>
            <person name="Ahmad S."/>
            <person name="Lan S."/>
            <person name="Zhang J.S."/>
            <person name="Tsai W.C."/>
            <person name="Van de Peer Y."/>
            <person name="Liu Z.J."/>
        </authorList>
    </citation>
    <scope>NUCLEOTIDE SEQUENCE</scope>
    <source>
        <strain evidence="1">SCP</strain>
    </source>
</reference>
<comment type="caution">
    <text evidence="1">The sequence shown here is derived from an EMBL/GenBank/DDBJ whole genome shotgun (WGS) entry which is preliminary data.</text>
</comment>
<organism evidence="1 2">
    <name type="scientific">Acorus gramineus</name>
    <name type="common">Dwarf sweet flag</name>
    <dbReference type="NCBI Taxonomy" id="55184"/>
    <lineage>
        <taxon>Eukaryota</taxon>
        <taxon>Viridiplantae</taxon>
        <taxon>Streptophyta</taxon>
        <taxon>Embryophyta</taxon>
        <taxon>Tracheophyta</taxon>
        <taxon>Spermatophyta</taxon>
        <taxon>Magnoliopsida</taxon>
        <taxon>Liliopsida</taxon>
        <taxon>Acoraceae</taxon>
        <taxon>Acorus</taxon>
    </lineage>
</organism>
<proteinExistence type="predicted"/>
<reference evidence="1" key="2">
    <citation type="submission" date="2023-06" db="EMBL/GenBank/DDBJ databases">
        <authorList>
            <person name="Ma L."/>
            <person name="Liu K.-W."/>
            <person name="Li Z."/>
            <person name="Hsiao Y.-Y."/>
            <person name="Qi Y."/>
            <person name="Fu T."/>
            <person name="Tang G."/>
            <person name="Zhang D."/>
            <person name="Sun W.-H."/>
            <person name="Liu D.-K."/>
            <person name="Li Y."/>
            <person name="Chen G.-Z."/>
            <person name="Liu X.-D."/>
            <person name="Liao X.-Y."/>
            <person name="Jiang Y.-T."/>
            <person name="Yu X."/>
            <person name="Hao Y."/>
            <person name="Huang J."/>
            <person name="Zhao X.-W."/>
            <person name="Ke S."/>
            <person name="Chen Y.-Y."/>
            <person name="Wu W.-L."/>
            <person name="Hsu J.-L."/>
            <person name="Lin Y.-F."/>
            <person name="Huang M.-D."/>
            <person name="Li C.-Y."/>
            <person name="Huang L."/>
            <person name="Wang Z.-W."/>
            <person name="Zhao X."/>
            <person name="Zhong W.-Y."/>
            <person name="Peng D.-H."/>
            <person name="Ahmad S."/>
            <person name="Lan S."/>
            <person name="Zhang J.-S."/>
            <person name="Tsai W.-C."/>
            <person name="Van De Peer Y."/>
            <person name="Liu Z.-J."/>
        </authorList>
    </citation>
    <scope>NUCLEOTIDE SEQUENCE</scope>
    <source>
        <strain evidence="1">SCP</strain>
        <tissue evidence="1">Leaves</tissue>
    </source>
</reference>
<accession>A0AAV9A559</accession>
<evidence type="ECO:0000313" key="1">
    <source>
        <dbReference type="EMBL" id="KAK1259190.1"/>
    </source>
</evidence>
<dbReference type="EMBL" id="JAUJYN010000012">
    <property type="protein sequence ID" value="KAK1259190.1"/>
    <property type="molecule type" value="Genomic_DNA"/>
</dbReference>
<dbReference type="AlphaFoldDB" id="A0AAV9A559"/>
<name>A0AAV9A559_ACOGR</name>
<gene>
    <name evidence="1" type="ORF">QJS04_geneDACA020021</name>
</gene>
<sequence length="110" mass="12745">MDTSLKPLKIYRTLTHTKEEEKHLQEQPNVHNGSSYEQLIGRLSNSKHLSKFTKNWLLRIILIDVKSTIYQSWMSERSSLRGTWTSQCRQVPEGGCSQIFNSPESTLSHL</sequence>
<protein>
    <submittedName>
        <fullName evidence="1">Uncharacterized protein</fullName>
    </submittedName>
</protein>